<dbReference type="InterPro" id="IPR048254">
    <property type="entry name" value="CDP_ALCOHOL_P_TRANSF_CS"/>
</dbReference>
<keyword evidence="3" id="KW-0444">Lipid biosynthesis</keyword>
<accession>A0A1F7SFQ1</accession>
<dbReference type="InterPro" id="IPR050324">
    <property type="entry name" value="CDP-alcohol_PTase-I"/>
</dbReference>
<keyword evidence="7" id="KW-0443">Lipid metabolism</keyword>
<dbReference type="Gene3D" id="1.20.120.1760">
    <property type="match status" value="1"/>
</dbReference>
<dbReference type="InterPro" id="IPR043130">
    <property type="entry name" value="CDP-OH_PTrfase_TM_dom"/>
</dbReference>
<keyword evidence="5 13" id="KW-0812">Transmembrane</keyword>
<gene>
    <name evidence="14" type="ORF">A3G31_11650</name>
</gene>
<comment type="caution">
    <text evidence="14">The sequence shown here is derived from an EMBL/GenBank/DDBJ whole genome shotgun (WGS) entry which is preliminary data.</text>
</comment>
<evidence type="ECO:0000256" key="13">
    <source>
        <dbReference type="SAM" id="Phobius"/>
    </source>
</evidence>
<evidence type="ECO:0000256" key="7">
    <source>
        <dbReference type="ARBA" id="ARBA00023098"/>
    </source>
</evidence>
<dbReference type="GO" id="GO:0008444">
    <property type="term" value="F:CDP-diacylglycerol-glycerol-3-phosphate 3-phosphatidyltransferase activity"/>
    <property type="evidence" value="ECO:0007669"/>
    <property type="project" value="UniProtKB-UniRule"/>
</dbReference>
<dbReference type="InterPro" id="IPR004570">
    <property type="entry name" value="Phosphatidylglycerol_P_synth"/>
</dbReference>
<dbReference type="PROSITE" id="PS00379">
    <property type="entry name" value="CDP_ALCOHOL_P_TRANSF"/>
    <property type="match status" value="1"/>
</dbReference>
<feature type="transmembrane region" description="Helical" evidence="13">
    <location>
        <begin position="149"/>
        <end position="171"/>
    </location>
</feature>
<feature type="transmembrane region" description="Helical" evidence="13">
    <location>
        <begin position="7"/>
        <end position="24"/>
    </location>
</feature>
<evidence type="ECO:0000256" key="10">
    <source>
        <dbReference type="ARBA" id="ARBA00023264"/>
    </source>
</evidence>
<keyword evidence="10" id="KW-1208">Phospholipid metabolism</keyword>
<name>A0A1F7SFQ1_9BACT</name>
<feature type="transmembrane region" description="Helical" evidence="13">
    <location>
        <begin position="124"/>
        <end position="143"/>
    </location>
</feature>
<evidence type="ECO:0000313" key="15">
    <source>
        <dbReference type="Proteomes" id="UP000178082"/>
    </source>
</evidence>
<reference evidence="14 15" key="1">
    <citation type="journal article" date="2016" name="Nat. Commun.">
        <title>Thousands of microbial genomes shed light on interconnected biogeochemical processes in an aquifer system.</title>
        <authorList>
            <person name="Anantharaman K."/>
            <person name="Brown C.T."/>
            <person name="Hug L.A."/>
            <person name="Sharon I."/>
            <person name="Castelle C.J."/>
            <person name="Probst A.J."/>
            <person name="Thomas B.C."/>
            <person name="Singh A."/>
            <person name="Wilkins M.J."/>
            <person name="Karaoz U."/>
            <person name="Brodie E.L."/>
            <person name="Williams K.H."/>
            <person name="Hubbard S.S."/>
            <person name="Banfield J.F."/>
        </authorList>
    </citation>
    <scope>NUCLEOTIDE SEQUENCE [LARGE SCALE GENOMIC DNA]</scope>
</reference>
<dbReference type="GO" id="GO:0046474">
    <property type="term" value="P:glycerophospholipid biosynthetic process"/>
    <property type="evidence" value="ECO:0007669"/>
    <property type="project" value="TreeGrafter"/>
</dbReference>
<evidence type="ECO:0000256" key="11">
    <source>
        <dbReference type="NCBIfam" id="TIGR00560"/>
    </source>
</evidence>
<dbReference type="EMBL" id="MGDI01000031">
    <property type="protein sequence ID" value="OGL52612.1"/>
    <property type="molecule type" value="Genomic_DNA"/>
</dbReference>
<comment type="similarity">
    <text evidence="2 12">Belongs to the CDP-alcohol phosphatidyltransferase class-I family.</text>
</comment>
<keyword evidence="6 13" id="KW-1133">Transmembrane helix</keyword>
<feature type="transmembrane region" description="Helical" evidence="13">
    <location>
        <begin position="30"/>
        <end position="52"/>
    </location>
</feature>
<dbReference type="Pfam" id="PF01066">
    <property type="entry name" value="CDP-OH_P_transf"/>
    <property type="match status" value="1"/>
</dbReference>
<organism evidence="14 15">
    <name type="scientific">Candidatus Schekmanbacteria bacterium RIFCSPLOWO2_12_FULL_38_15</name>
    <dbReference type="NCBI Taxonomy" id="1817883"/>
    <lineage>
        <taxon>Bacteria</taxon>
        <taxon>Candidatus Schekmaniibacteriota</taxon>
    </lineage>
</organism>
<dbReference type="NCBIfam" id="TIGR00560">
    <property type="entry name" value="pgsA"/>
    <property type="match status" value="1"/>
</dbReference>
<dbReference type="GO" id="GO:0016020">
    <property type="term" value="C:membrane"/>
    <property type="evidence" value="ECO:0007669"/>
    <property type="project" value="UniProtKB-SubCell"/>
</dbReference>
<protein>
    <recommendedName>
        <fullName evidence="11">CDP-diacylglycerol--glycerol-3-phosphate 3-phosphatidyltransferase</fullName>
        <ecNumber evidence="11">2.7.8.5</ecNumber>
    </recommendedName>
</protein>
<evidence type="ECO:0000256" key="6">
    <source>
        <dbReference type="ARBA" id="ARBA00022989"/>
    </source>
</evidence>
<evidence type="ECO:0000313" key="14">
    <source>
        <dbReference type="EMBL" id="OGL52612.1"/>
    </source>
</evidence>
<keyword evidence="4 12" id="KW-0808">Transferase</keyword>
<comment type="subcellular location">
    <subcellularLocation>
        <location evidence="1">Membrane</location>
        <topology evidence="1">Multi-pass membrane protein</topology>
    </subcellularLocation>
</comment>
<evidence type="ECO:0000256" key="8">
    <source>
        <dbReference type="ARBA" id="ARBA00023136"/>
    </source>
</evidence>
<proteinExistence type="inferred from homology"/>
<dbReference type="PIRSF" id="PIRSF000847">
    <property type="entry name" value="Phos_ph_gly_syn"/>
    <property type="match status" value="1"/>
</dbReference>
<dbReference type="EC" id="2.7.8.5" evidence="11"/>
<dbReference type="InterPro" id="IPR000462">
    <property type="entry name" value="CDP-OH_P_trans"/>
</dbReference>
<evidence type="ECO:0000256" key="4">
    <source>
        <dbReference type="ARBA" id="ARBA00022679"/>
    </source>
</evidence>
<evidence type="ECO:0000256" key="5">
    <source>
        <dbReference type="ARBA" id="ARBA00022692"/>
    </source>
</evidence>
<sequence length="187" mass="20727">MNLPNKITLSRIFLIPLVVFFLLYSPKLSMHIIAAVIFLLASLTDVIDGYIARNKNQITTLGKLLDPIADKLLTSAALISLVALRRIPVWAAWIVVIIIGRDFCVSGLRAIAATQGFVISASNLAKYKTIIEVVGILILILSGGKKNFFYFRECGLIVISLAMVFAVISGFEYFRCFWEKIDQNIGT</sequence>
<keyword evidence="9" id="KW-0594">Phospholipid biosynthesis</keyword>
<evidence type="ECO:0000256" key="2">
    <source>
        <dbReference type="ARBA" id="ARBA00010441"/>
    </source>
</evidence>
<dbReference type="PANTHER" id="PTHR14269:SF62">
    <property type="entry name" value="CDP-DIACYLGLYCEROL--GLYCEROL-3-PHOSPHATE 3-PHOSPHATIDYLTRANSFERASE 1, CHLOROPLASTIC"/>
    <property type="match status" value="1"/>
</dbReference>
<dbReference type="PANTHER" id="PTHR14269">
    <property type="entry name" value="CDP-DIACYLGLYCEROL--GLYCEROL-3-PHOSPHATE 3-PHOSPHATIDYLTRANSFERASE-RELATED"/>
    <property type="match status" value="1"/>
</dbReference>
<dbReference type="Proteomes" id="UP000178082">
    <property type="component" value="Unassembled WGS sequence"/>
</dbReference>
<keyword evidence="8 13" id="KW-0472">Membrane</keyword>
<dbReference type="STRING" id="1817883.A3G31_11650"/>
<dbReference type="AlphaFoldDB" id="A0A1F7SFQ1"/>
<evidence type="ECO:0000256" key="3">
    <source>
        <dbReference type="ARBA" id="ARBA00022516"/>
    </source>
</evidence>
<evidence type="ECO:0000256" key="12">
    <source>
        <dbReference type="RuleBase" id="RU003750"/>
    </source>
</evidence>
<evidence type="ECO:0000256" key="9">
    <source>
        <dbReference type="ARBA" id="ARBA00023209"/>
    </source>
</evidence>
<evidence type="ECO:0000256" key="1">
    <source>
        <dbReference type="ARBA" id="ARBA00004141"/>
    </source>
</evidence>